<sequence>MFLKRIFPVNFPYFLFQTPNIRHEKKNSYQAIIRILVRRYIHVSKKKMRQGVVNEDDLLEIKQDISSLRCGYQLSVQQLSLFPPFSAIVNTPRVYLNPRSSDVRKIGAAC</sequence>
<dbReference type="Proteomes" id="UP000321570">
    <property type="component" value="Unassembled WGS sequence"/>
</dbReference>
<name>A0A564Z6S3_HYMDI</name>
<organism evidence="1 2">
    <name type="scientific">Hymenolepis diminuta</name>
    <name type="common">Rat tapeworm</name>
    <dbReference type="NCBI Taxonomy" id="6216"/>
    <lineage>
        <taxon>Eukaryota</taxon>
        <taxon>Metazoa</taxon>
        <taxon>Spiralia</taxon>
        <taxon>Lophotrochozoa</taxon>
        <taxon>Platyhelminthes</taxon>
        <taxon>Cestoda</taxon>
        <taxon>Eucestoda</taxon>
        <taxon>Cyclophyllidea</taxon>
        <taxon>Hymenolepididae</taxon>
        <taxon>Hymenolepis</taxon>
    </lineage>
</organism>
<accession>A0A564Z6S3</accession>
<evidence type="ECO:0000313" key="2">
    <source>
        <dbReference type="Proteomes" id="UP000321570"/>
    </source>
</evidence>
<evidence type="ECO:0000313" key="1">
    <source>
        <dbReference type="EMBL" id="VUZ54494.1"/>
    </source>
</evidence>
<dbReference type="EMBL" id="CABIJS010000654">
    <property type="protein sequence ID" value="VUZ54494.1"/>
    <property type="molecule type" value="Genomic_DNA"/>
</dbReference>
<reference evidence="1 2" key="1">
    <citation type="submission" date="2019-07" db="EMBL/GenBank/DDBJ databases">
        <authorList>
            <person name="Jastrzebski P J."/>
            <person name="Paukszto L."/>
            <person name="Jastrzebski P J."/>
        </authorList>
    </citation>
    <scope>NUCLEOTIDE SEQUENCE [LARGE SCALE GENOMIC DNA]</scope>
    <source>
        <strain evidence="1 2">WMS-il1</strain>
    </source>
</reference>
<protein>
    <submittedName>
        <fullName evidence="1">Uncharacterized protein</fullName>
    </submittedName>
</protein>
<proteinExistence type="predicted"/>
<keyword evidence="2" id="KW-1185">Reference proteome</keyword>
<dbReference type="AlphaFoldDB" id="A0A564Z6S3"/>
<gene>
    <name evidence="1" type="ORF">WMSIL1_LOCUS12557</name>
</gene>